<reference evidence="3" key="2">
    <citation type="submission" date="2025-09" db="UniProtKB">
        <authorList>
            <consortium name="Ensembl"/>
        </authorList>
    </citation>
    <scope>IDENTIFICATION</scope>
</reference>
<evidence type="ECO:0000313" key="3">
    <source>
        <dbReference type="Ensembl" id="ENSMSIP00000029236.1"/>
    </source>
</evidence>
<sequence length="269" mass="31617">MHVSQEWCLVETGHRHICINFLLNFFSMKWFQQQVNQMEEISKDQSNLEELQSDGKTASLNIVQIAKLARKFEDIKSRLKKRKEVMQTKKEDKEIMAETLKHYGLMEKQIEEFITSHSALESQTETESQSALEQPSDSPGTPSVTTRMARMIKIFENQSTMLEKALNDQHTIESKYKQMETDLQVLIMEKTLLEGEIRRLREIEKVKSAAKEEQTKKSGKSEKKKFKEKEKYGMKICYLFIPRLVKMYLNHGLFLNKNNKYIVLNQARI</sequence>
<proteinExistence type="predicted"/>
<keyword evidence="4" id="KW-1185">Reference proteome</keyword>
<dbReference type="InterPro" id="IPR029272">
    <property type="entry name" value="CCDC7"/>
</dbReference>
<feature type="coiled-coil region" evidence="1">
    <location>
        <begin position="162"/>
        <end position="213"/>
    </location>
</feature>
<name>A0A8C6HZX5_MUSSI</name>
<feature type="region of interest" description="Disordered" evidence="2">
    <location>
        <begin position="119"/>
        <end position="144"/>
    </location>
</feature>
<keyword evidence="1" id="KW-0175">Coiled coil</keyword>
<evidence type="ECO:0000313" key="4">
    <source>
        <dbReference type="Proteomes" id="UP000694415"/>
    </source>
</evidence>
<evidence type="ECO:0000256" key="1">
    <source>
        <dbReference type="SAM" id="Coils"/>
    </source>
</evidence>
<dbReference type="AlphaFoldDB" id="A0A8C6HZX5"/>
<evidence type="ECO:0000256" key="2">
    <source>
        <dbReference type="SAM" id="MobiDB-lite"/>
    </source>
</evidence>
<dbReference type="Ensembl" id="ENSMSIT00000036852.1">
    <property type="protein sequence ID" value="ENSMSIP00000029236.1"/>
    <property type="gene ID" value="ENSMSIG00000024547.1"/>
</dbReference>
<dbReference type="PANTHER" id="PTHR22035:SF5">
    <property type="entry name" value="COILED-COIL DOMAIN-CONTAINING PROTEIN 7"/>
    <property type="match status" value="1"/>
</dbReference>
<dbReference type="GeneTree" id="ENSGT00390000009751"/>
<dbReference type="PANTHER" id="PTHR22035">
    <property type="entry name" value="COILED-COIL DOMAIN-CONTAINING PROTEIN 7"/>
    <property type="match status" value="1"/>
</dbReference>
<organism evidence="3 4">
    <name type="scientific">Mus spicilegus</name>
    <name type="common">Mound-building mouse</name>
    <dbReference type="NCBI Taxonomy" id="10103"/>
    <lineage>
        <taxon>Eukaryota</taxon>
        <taxon>Metazoa</taxon>
        <taxon>Chordata</taxon>
        <taxon>Craniata</taxon>
        <taxon>Vertebrata</taxon>
        <taxon>Euteleostomi</taxon>
        <taxon>Mammalia</taxon>
        <taxon>Eutheria</taxon>
        <taxon>Euarchontoglires</taxon>
        <taxon>Glires</taxon>
        <taxon>Rodentia</taxon>
        <taxon>Myomorpha</taxon>
        <taxon>Muroidea</taxon>
        <taxon>Muridae</taxon>
        <taxon>Murinae</taxon>
        <taxon>Mus</taxon>
        <taxon>Mus</taxon>
    </lineage>
</organism>
<accession>A0A8C6HZX5</accession>
<dbReference type="Proteomes" id="UP000694415">
    <property type="component" value="Unplaced"/>
</dbReference>
<protein>
    <submittedName>
        <fullName evidence="3">Uncharacterized protein</fullName>
    </submittedName>
</protein>
<reference evidence="3" key="1">
    <citation type="submission" date="2025-08" db="UniProtKB">
        <authorList>
            <consortium name="Ensembl"/>
        </authorList>
    </citation>
    <scope>IDENTIFICATION</scope>
</reference>